<dbReference type="Proteomes" id="UP000324022">
    <property type="component" value="Unassembled WGS sequence"/>
</dbReference>
<name>A0A5C3EF61_9BASI</name>
<protein>
    <submittedName>
        <fullName evidence="2">Uncharacterized protein</fullName>
    </submittedName>
</protein>
<accession>A0A5C3EF61</accession>
<gene>
    <name evidence="2" type="ORF">UTRI_06242</name>
</gene>
<evidence type="ECO:0000313" key="3">
    <source>
        <dbReference type="Proteomes" id="UP000324022"/>
    </source>
</evidence>
<evidence type="ECO:0000256" key="1">
    <source>
        <dbReference type="SAM" id="SignalP"/>
    </source>
</evidence>
<keyword evidence="1" id="KW-0732">Signal</keyword>
<dbReference type="EMBL" id="OOIN01000027">
    <property type="protein sequence ID" value="SPO29293.1"/>
    <property type="molecule type" value="Genomic_DNA"/>
</dbReference>
<organism evidence="2 3">
    <name type="scientific">Ustilago trichophora</name>
    <dbReference type="NCBI Taxonomy" id="86804"/>
    <lineage>
        <taxon>Eukaryota</taxon>
        <taxon>Fungi</taxon>
        <taxon>Dikarya</taxon>
        <taxon>Basidiomycota</taxon>
        <taxon>Ustilaginomycotina</taxon>
        <taxon>Ustilaginomycetes</taxon>
        <taxon>Ustilaginales</taxon>
        <taxon>Ustilaginaceae</taxon>
        <taxon>Ustilago</taxon>
    </lineage>
</organism>
<dbReference type="OrthoDB" id="2555059at2759"/>
<sequence length="213" mass="24137">MSRMRWASLCIVAVLLSMLLSAVNAGPPWQDPRYTRFRPFDEGFATSTIDSFGNDYADRLRRVLHGHFGLHDSTVTMLESRPLSPNQLVQDIRRDRNPRRFLYLGPVIPNAPQYPTMVVATPIAASDSERGARTFALLSVQRHSRTPPPTDRPHLFIHGYAEVKHANDIEERFRRTAPSGLASPEVGQVFSVEEMFWKLSHAYQEVLAGLKKP</sequence>
<reference evidence="2 3" key="1">
    <citation type="submission" date="2018-03" db="EMBL/GenBank/DDBJ databases">
        <authorList>
            <person name="Guldener U."/>
        </authorList>
    </citation>
    <scope>NUCLEOTIDE SEQUENCE [LARGE SCALE GENOMIC DNA]</scope>
    <source>
        <strain evidence="2 3">NBRC100155</strain>
    </source>
</reference>
<evidence type="ECO:0000313" key="2">
    <source>
        <dbReference type="EMBL" id="SPO29293.1"/>
    </source>
</evidence>
<dbReference type="AlphaFoldDB" id="A0A5C3EF61"/>
<keyword evidence="3" id="KW-1185">Reference proteome</keyword>
<feature type="chain" id="PRO_5022664078" evidence="1">
    <location>
        <begin position="26"/>
        <end position="213"/>
    </location>
</feature>
<feature type="signal peptide" evidence="1">
    <location>
        <begin position="1"/>
        <end position="25"/>
    </location>
</feature>
<proteinExistence type="predicted"/>